<evidence type="ECO:0000259" key="3">
    <source>
        <dbReference type="PROSITE" id="PS51782"/>
    </source>
</evidence>
<feature type="chain" id="PRO_5012069196" description="LysM domain-containing protein" evidence="2">
    <location>
        <begin position="19"/>
        <end position="344"/>
    </location>
</feature>
<dbReference type="SUPFAM" id="SSF51261">
    <property type="entry name" value="Duplicated hybrid motif"/>
    <property type="match status" value="1"/>
</dbReference>
<dbReference type="InterPro" id="IPR011055">
    <property type="entry name" value="Dup_hybrid_motif"/>
</dbReference>
<dbReference type="Gene3D" id="2.70.70.10">
    <property type="entry name" value="Glucose Permease (Domain IIA)"/>
    <property type="match status" value="1"/>
</dbReference>
<dbReference type="InterPro" id="IPR036779">
    <property type="entry name" value="LysM_dom_sf"/>
</dbReference>
<comment type="similarity">
    <text evidence="1">Belongs to the E.coli NlpD/Haemophilus LppB family.</text>
</comment>
<dbReference type="AlphaFoldDB" id="A0A1L4A029"/>
<dbReference type="PANTHER" id="PTHR21666">
    <property type="entry name" value="PEPTIDASE-RELATED"/>
    <property type="match status" value="1"/>
</dbReference>
<dbReference type="PROSITE" id="PS51257">
    <property type="entry name" value="PROKAR_LIPOPROTEIN"/>
    <property type="match status" value="1"/>
</dbReference>
<dbReference type="SMART" id="SM00257">
    <property type="entry name" value="LysM"/>
    <property type="match status" value="2"/>
</dbReference>
<reference evidence="5" key="1">
    <citation type="submission" date="2016-11" db="EMBL/GenBank/DDBJ databases">
        <title>Complete Genome Sequence of alachlor-degrading Sphingomonas sp. strain JJ-A5.</title>
        <authorList>
            <person name="Lee H."/>
            <person name="Ka J.-O."/>
        </authorList>
    </citation>
    <scope>NUCLEOTIDE SEQUENCE [LARGE SCALE GENOMIC DNA]</scope>
    <source>
        <strain evidence="5">JJ-A5</strain>
    </source>
</reference>
<feature type="domain" description="LysM" evidence="3">
    <location>
        <begin position="68"/>
        <end position="112"/>
    </location>
</feature>
<dbReference type="RefSeq" id="WP_072598810.1">
    <property type="nucleotide sequence ID" value="NZ_CP018221.1"/>
</dbReference>
<dbReference type="EMBL" id="CP018221">
    <property type="protein sequence ID" value="API61179.1"/>
    <property type="molecule type" value="Genomic_DNA"/>
</dbReference>
<dbReference type="InterPro" id="IPR016047">
    <property type="entry name" value="M23ase_b-sheet_dom"/>
</dbReference>
<evidence type="ECO:0000256" key="1">
    <source>
        <dbReference type="ARBA" id="ARBA00038420"/>
    </source>
</evidence>
<dbReference type="Gene3D" id="3.10.350.10">
    <property type="entry name" value="LysM domain"/>
    <property type="match status" value="2"/>
</dbReference>
<gene>
    <name evidence="4" type="ORF">BSL82_14445</name>
</gene>
<dbReference type="CDD" id="cd12797">
    <property type="entry name" value="M23_peptidase"/>
    <property type="match status" value="1"/>
</dbReference>
<evidence type="ECO:0000256" key="2">
    <source>
        <dbReference type="SAM" id="SignalP"/>
    </source>
</evidence>
<dbReference type="PANTHER" id="PTHR21666:SF263">
    <property type="entry name" value="MUREIN HYDROLASE ACTIVATOR NLPD"/>
    <property type="match status" value="1"/>
</dbReference>
<protein>
    <recommendedName>
        <fullName evidence="3">LysM domain-containing protein</fullName>
    </recommendedName>
</protein>
<proteinExistence type="inferred from homology"/>
<dbReference type="InterPro" id="IPR050570">
    <property type="entry name" value="Cell_wall_metabolism_enzyme"/>
</dbReference>
<dbReference type="OrthoDB" id="9795421at2"/>
<dbReference type="InterPro" id="IPR018392">
    <property type="entry name" value="LysM"/>
</dbReference>
<dbReference type="KEGG" id="sphj:BSL82_14445"/>
<dbReference type="CDD" id="cd00118">
    <property type="entry name" value="LysM"/>
    <property type="match status" value="2"/>
</dbReference>
<name>A0A1L4A029_9SPHN</name>
<accession>A0A1L4A029</accession>
<dbReference type="STRING" id="1921510.BSL82_14445"/>
<dbReference type="Proteomes" id="UP000182063">
    <property type="component" value="Chromosome"/>
</dbReference>
<keyword evidence="5" id="KW-1185">Reference proteome</keyword>
<evidence type="ECO:0000313" key="4">
    <source>
        <dbReference type="EMBL" id="API61179.1"/>
    </source>
</evidence>
<dbReference type="PROSITE" id="PS51782">
    <property type="entry name" value="LYSM"/>
    <property type="match status" value="2"/>
</dbReference>
<organism evidence="4 5">
    <name type="scientific">Tardibacter chloracetimidivorans</name>
    <dbReference type="NCBI Taxonomy" id="1921510"/>
    <lineage>
        <taxon>Bacteria</taxon>
        <taxon>Pseudomonadati</taxon>
        <taxon>Pseudomonadota</taxon>
        <taxon>Alphaproteobacteria</taxon>
        <taxon>Sphingomonadales</taxon>
        <taxon>Sphingomonadaceae</taxon>
        <taxon>Tardibacter</taxon>
    </lineage>
</organism>
<dbReference type="Pfam" id="PF01551">
    <property type="entry name" value="Peptidase_M23"/>
    <property type="match status" value="1"/>
</dbReference>
<evidence type="ECO:0000313" key="5">
    <source>
        <dbReference type="Proteomes" id="UP000182063"/>
    </source>
</evidence>
<sequence length="344" mass="36425">MSKGGLFLALVLMLAACAPHQSRVPRGAEDWPVNKRVQRLPPAQPLPPPKPQWVAREVTPDAVEVPAQTYVVRPGDTLRRISDRLGASSEAIARANNIPPPFIIRVGERLSIPGGRYHRVKSGETGIAIARAYGVSWSKVVDGNALEEPYVLRVGQKLLLPSARQVAAMSLEDRARAFTIDIGDLITGGEPAAEESAATAPRPATPDQGPVVAPSSFAGTFDWPARGTILSRYGAKPGGRFNDGINIRAAAGSPVRAAADGVIAYAGDTLPGFGNLILIKHGGNWVTAYAHADALLVGRGQIVKRGDVIARAGQTGSVDEPQVHFEIREGRKPLDPLTLLPKSG</sequence>
<dbReference type="GO" id="GO:0004222">
    <property type="term" value="F:metalloendopeptidase activity"/>
    <property type="evidence" value="ECO:0007669"/>
    <property type="project" value="TreeGrafter"/>
</dbReference>
<dbReference type="Pfam" id="PF01476">
    <property type="entry name" value="LysM"/>
    <property type="match status" value="2"/>
</dbReference>
<keyword evidence="2" id="KW-0732">Signal</keyword>
<feature type="signal peptide" evidence="2">
    <location>
        <begin position="1"/>
        <end position="18"/>
    </location>
</feature>
<dbReference type="SUPFAM" id="SSF54106">
    <property type="entry name" value="LysM domain"/>
    <property type="match status" value="1"/>
</dbReference>
<feature type="domain" description="LysM" evidence="3">
    <location>
        <begin position="116"/>
        <end position="160"/>
    </location>
</feature>